<evidence type="ECO:0000313" key="3">
    <source>
        <dbReference type="EMBL" id="GAC90193.1"/>
    </source>
</evidence>
<reference evidence="4" key="1">
    <citation type="journal article" date="2013" name="Genome">
        <title>Draft Genome Sequence of a Thermophilic Member of the Bacillaceae, Anoxybacillus flavithermus Strain Kn10, Isolated from the Kan-nawa Hot Spring in Japan.</title>
        <authorList>
            <person name="Matsutani M."/>
            <person name="Shirakihara Y."/>
            <person name="Imada K."/>
            <person name="Yakushi T."/>
            <person name="Matsushita K."/>
        </authorList>
    </citation>
    <scope>NUCLEOTIDE SEQUENCE [LARGE SCALE GENOMIC DNA]</scope>
    <source>
        <strain evidence="4">NBRC 109594</strain>
    </source>
</reference>
<feature type="transmembrane region" description="Helical" evidence="1">
    <location>
        <begin position="286"/>
        <end position="307"/>
    </location>
</feature>
<dbReference type="InterPro" id="IPR007349">
    <property type="entry name" value="DUF418"/>
</dbReference>
<sequence length="386" mass="44771">MTDGSFFFTLKWKRREKMRISTIDAVRGLALFGILLVNVLDFSLPMLYVDASVFAKDGVDRFLLAFVDIFAQASFYPLFSLLFGWGAWVMFEKGGERFRVTFLRRLLALLLFGMIHAFFIWHGDILIGYAIVGLFLFPFFQASANTLRNWALLLWMGWSGGSTILMWLMWKMSGDVDFSEPELAKQAIANYQQGTWEQIFIQRAYDWLYVNSLTQAFIFILTIFPFFLFGAFIAKEKWFHDVNRHRATIRKWCIGALIVGTAFKWLPYIEKNIVTTYAQDMIGGPALALFYLTAFSFVSVKVIHFFAPVGKMAFTNYLMQSIICTTIFYSYGFGLYGKVTPKQALAIAIVVYVMQVCWSHWWLKKHAIGPLERVWRWMTYGKKKTT</sequence>
<dbReference type="Proteomes" id="UP000013057">
    <property type="component" value="Unassembled WGS sequence"/>
</dbReference>
<gene>
    <name evidence="3" type="ORF">KN10_0629</name>
</gene>
<proteinExistence type="predicted"/>
<dbReference type="AlphaFoldDB" id="R4FZJ5"/>
<feature type="domain" description="DUF418" evidence="2">
    <location>
        <begin position="234"/>
        <end position="382"/>
    </location>
</feature>
<keyword evidence="1" id="KW-1133">Transmembrane helix</keyword>
<dbReference type="Pfam" id="PF04235">
    <property type="entry name" value="DUF418"/>
    <property type="match status" value="1"/>
</dbReference>
<feature type="transmembrane region" description="Helical" evidence="1">
    <location>
        <begin position="69"/>
        <end position="90"/>
    </location>
</feature>
<feature type="transmembrane region" description="Helical" evidence="1">
    <location>
        <begin position="216"/>
        <end position="235"/>
    </location>
</feature>
<feature type="transmembrane region" description="Helical" evidence="1">
    <location>
        <begin position="25"/>
        <end position="49"/>
    </location>
</feature>
<name>R4FZJ5_9BACL</name>
<feature type="transmembrane region" description="Helical" evidence="1">
    <location>
        <begin position="314"/>
        <end position="332"/>
    </location>
</feature>
<evidence type="ECO:0000259" key="2">
    <source>
        <dbReference type="Pfam" id="PF04235"/>
    </source>
</evidence>
<feature type="transmembrane region" description="Helical" evidence="1">
    <location>
        <begin position="247"/>
        <end position="266"/>
    </location>
</feature>
<feature type="transmembrane region" description="Helical" evidence="1">
    <location>
        <begin position="102"/>
        <end position="121"/>
    </location>
</feature>
<evidence type="ECO:0000256" key="1">
    <source>
        <dbReference type="SAM" id="Phobius"/>
    </source>
</evidence>
<feature type="transmembrane region" description="Helical" evidence="1">
    <location>
        <begin position="127"/>
        <end position="144"/>
    </location>
</feature>
<accession>R4FZJ5</accession>
<evidence type="ECO:0000313" key="4">
    <source>
        <dbReference type="Proteomes" id="UP000013057"/>
    </source>
</evidence>
<dbReference type="PANTHER" id="PTHR30590:SF2">
    <property type="entry name" value="INNER MEMBRANE PROTEIN"/>
    <property type="match status" value="1"/>
</dbReference>
<keyword evidence="1" id="KW-0812">Transmembrane</keyword>
<organism evidence="3 4">
    <name type="scientific">Anoxybacillus flavithermus NBRC 109594</name>
    <dbReference type="NCBI Taxonomy" id="1315967"/>
    <lineage>
        <taxon>Bacteria</taxon>
        <taxon>Bacillati</taxon>
        <taxon>Bacillota</taxon>
        <taxon>Bacilli</taxon>
        <taxon>Bacillales</taxon>
        <taxon>Anoxybacillaceae</taxon>
        <taxon>Anoxybacillus</taxon>
    </lineage>
</organism>
<comment type="caution">
    <text evidence="3">The sequence shown here is derived from an EMBL/GenBank/DDBJ whole genome shotgun (WGS) entry which is preliminary data.</text>
</comment>
<protein>
    <recommendedName>
        <fullName evidence="2">DUF418 domain-containing protein</fullName>
    </recommendedName>
</protein>
<feature type="transmembrane region" description="Helical" evidence="1">
    <location>
        <begin position="151"/>
        <end position="170"/>
    </location>
</feature>
<dbReference type="PANTHER" id="PTHR30590">
    <property type="entry name" value="INNER MEMBRANE PROTEIN"/>
    <property type="match status" value="1"/>
</dbReference>
<feature type="transmembrane region" description="Helical" evidence="1">
    <location>
        <begin position="344"/>
        <end position="363"/>
    </location>
</feature>
<dbReference type="EMBL" id="BARH01000004">
    <property type="protein sequence ID" value="GAC90193.1"/>
    <property type="molecule type" value="Genomic_DNA"/>
</dbReference>
<keyword evidence="1" id="KW-0472">Membrane</keyword>
<dbReference type="InterPro" id="IPR052529">
    <property type="entry name" value="Bact_Transport_Assoc"/>
</dbReference>